<reference evidence="3" key="1">
    <citation type="journal article" date="2014" name="Int. J. Syst. Evol. Microbiol.">
        <title>Complete genome of a new Firmicutes species belonging to the dominant human colonic microbiota ('Ruminococcus bicirculans') reveals two chromosomes and a selective capacity to utilize plant glucans.</title>
        <authorList>
            <consortium name="NISC Comparative Sequencing Program"/>
            <person name="Wegmann U."/>
            <person name="Louis P."/>
            <person name="Goesmann A."/>
            <person name="Henrissat B."/>
            <person name="Duncan S.H."/>
            <person name="Flint H.J."/>
        </authorList>
    </citation>
    <scope>NUCLEOTIDE SEQUENCE</scope>
    <source>
        <strain evidence="3">CGMCC 1.18437</strain>
    </source>
</reference>
<dbReference type="AlphaFoldDB" id="A0A7W8KDZ4"/>
<dbReference type="SUPFAM" id="SSF55021">
    <property type="entry name" value="ACT-like"/>
    <property type="match status" value="2"/>
</dbReference>
<dbReference type="EMBL" id="JACHFK010000003">
    <property type="protein sequence ID" value="MBB5375988.1"/>
    <property type="molecule type" value="Genomic_DNA"/>
</dbReference>
<dbReference type="EMBL" id="BNAJ01000003">
    <property type="protein sequence ID" value="GHF41652.1"/>
    <property type="molecule type" value="Genomic_DNA"/>
</dbReference>
<organism evidence="4 5">
    <name type="scientific">Deinococcus metalli</name>
    <dbReference type="NCBI Taxonomy" id="1141878"/>
    <lineage>
        <taxon>Bacteria</taxon>
        <taxon>Thermotogati</taxon>
        <taxon>Deinococcota</taxon>
        <taxon>Deinococci</taxon>
        <taxon>Deinococcales</taxon>
        <taxon>Deinococcaceae</taxon>
        <taxon>Deinococcus</taxon>
    </lineage>
</organism>
<keyword evidence="6" id="KW-1185">Reference proteome</keyword>
<dbReference type="PANTHER" id="PTHR31131">
    <property type="entry name" value="CHROMOSOME 1, WHOLE GENOME SHOTGUN SEQUENCE"/>
    <property type="match status" value="1"/>
</dbReference>
<dbReference type="RefSeq" id="WP_184110274.1">
    <property type="nucleotide sequence ID" value="NZ_BNAJ01000003.1"/>
</dbReference>
<dbReference type="InterPro" id="IPR027795">
    <property type="entry name" value="CASTOR_ACT_dom"/>
</dbReference>
<accession>A0A7W8KDZ4</accession>
<feature type="domain" description="A9CJY8-like N-terminal" evidence="2">
    <location>
        <begin position="12"/>
        <end position="48"/>
    </location>
</feature>
<dbReference type="InterPro" id="IPR016540">
    <property type="entry name" value="UCP008459"/>
</dbReference>
<reference evidence="4 5" key="3">
    <citation type="submission" date="2020-08" db="EMBL/GenBank/DDBJ databases">
        <title>Genomic Encyclopedia of Type Strains, Phase IV (KMG-IV): sequencing the most valuable type-strain genomes for metagenomic binning, comparative biology and taxonomic classification.</title>
        <authorList>
            <person name="Goeker M."/>
        </authorList>
    </citation>
    <scope>NUCLEOTIDE SEQUENCE [LARGE SCALE GENOMIC DNA]</scope>
    <source>
        <strain evidence="4 5">DSM 27521</strain>
    </source>
</reference>
<dbReference type="Gene3D" id="3.30.2130.10">
    <property type="entry name" value="VC0802-like"/>
    <property type="match status" value="1"/>
</dbReference>
<dbReference type="InterPro" id="IPR051719">
    <property type="entry name" value="CASTOR_mTORC1"/>
</dbReference>
<dbReference type="Pfam" id="PF13840">
    <property type="entry name" value="ACT_7"/>
    <property type="match status" value="1"/>
</dbReference>
<dbReference type="PANTHER" id="PTHR31131:SF6">
    <property type="entry name" value="CASTOR ACT DOMAIN-CONTAINING PROTEIN"/>
    <property type="match status" value="1"/>
</dbReference>
<sequence length="135" mass="13973">MPTLTLSLLPQTFAVCRLAPDAPLGVPGGALSSVTRTADELSVVCEEHLAPAGARAEGGWAALKLHGPFAFTLTGILAAVLNPLRGADVGIFAISTFDTDYVLVKREKLDAALRALRAAGHTILGDAVVDAAERE</sequence>
<evidence type="ECO:0000259" key="2">
    <source>
        <dbReference type="Pfam" id="PF21631"/>
    </source>
</evidence>
<dbReference type="InterPro" id="IPR049447">
    <property type="entry name" value="A9CJY8-like_N"/>
</dbReference>
<reference evidence="6" key="2">
    <citation type="journal article" date="2019" name="Int. J. Syst. Evol. Microbiol.">
        <title>The Global Catalogue of Microorganisms (GCM) 10K type strain sequencing project: providing services to taxonomists for standard genome sequencing and annotation.</title>
        <authorList>
            <consortium name="The Broad Institute Genomics Platform"/>
            <consortium name="The Broad Institute Genome Sequencing Center for Infectious Disease"/>
            <person name="Wu L."/>
            <person name="Ma J."/>
        </authorList>
    </citation>
    <scope>NUCLEOTIDE SEQUENCE [LARGE SCALE GENOMIC DNA]</scope>
    <source>
        <strain evidence="6">CGMCC 1.18437</strain>
    </source>
</reference>
<name>A0A7W8KDZ4_9DEIO</name>
<evidence type="ECO:0000313" key="4">
    <source>
        <dbReference type="EMBL" id="MBB5375988.1"/>
    </source>
</evidence>
<gene>
    <name evidence="3" type="ORF">GCM10017781_17960</name>
    <name evidence="4" type="ORF">HNQ07_001445</name>
</gene>
<dbReference type="Pfam" id="PF21631">
    <property type="entry name" value="A9CJY8-like_N"/>
    <property type="match status" value="1"/>
</dbReference>
<dbReference type="InterPro" id="IPR045865">
    <property type="entry name" value="ACT-like_dom_sf"/>
</dbReference>
<dbReference type="Proteomes" id="UP000619376">
    <property type="component" value="Unassembled WGS sequence"/>
</dbReference>
<evidence type="ECO:0000313" key="5">
    <source>
        <dbReference type="Proteomes" id="UP000539473"/>
    </source>
</evidence>
<dbReference type="PIRSF" id="PIRSF008459">
    <property type="entry name" value="UCP008459"/>
    <property type="match status" value="1"/>
</dbReference>
<reference evidence="3" key="4">
    <citation type="submission" date="2024-05" db="EMBL/GenBank/DDBJ databases">
        <authorList>
            <person name="Sun Q."/>
            <person name="Zhou Y."/>
        </authorList>
    </citation>
    <scope>NUCLEOTIDE SEQUENCE</scope>
    <source>
        <strain evidence="3">CGMCC 1.18437</strain>
    </source>
</reference>
<feature type="domain" description="CASTOR ACT" evidence="1">
    <location>
        <begin position="56"/>
        <end position="117"/>
    </location>
</feature>
<evidence type="ECO:0000313" key="6">
    <source>
        <dbReference type="Proteomes" id="UP000619376"/>
    </source>
</evidence>
<protein>
    <submittedName>
        <fullName evidence="3">ACT domain-containing protein</fullName>
    </submittedName>
</protein>
<dbReference type="Proteomes" id="UP000539473">
    <property type="component" value="Unassembled WGS sequence"/>
</dbReference>
<comment type="caution">
    <text evidence="4">The sequence shown here is derived from an EMBL/GenBank/DDBJ whole genome shotgun (WGS) entry which is preliminary data.</text>
</comment>
<evidence type="ECO:0000313" key="3">
    <source>
        <dbReference type="EMBL" id="GHF41652.1"/>
    </source>
</evidence>
<evidence type="ECO:0000259" key="1">
    <source>
        <dbReference type="Pfam" id="PF13840"/>
    </source>
</evidence>
<proteinExistence type="predicted"/>